<dbReference type="VEuPathDB" id="TrichDB:TRFO_06003"/>
<dbReference type="Pfam" id="PF04577">
    <property type="entry name" value="Glyco_transf_61"/>
    <property type="match status" value="1"/>
</dbReference>
<feature type="domain" description="Glycosyltransferase 61 catalytic" evidence="1">
    <location>
        <begin position="208"/>
        <end position="379"/>
    </location>
</feature>
<organism evidence="2 3">
    <name type="scientific">Tritrichomonas foetus</name>
    <dbReference type="NCBI Taxonomy" id="1144522"/>
    <lineage>
        <taxon>Eukaryota</taxon>
        <taxon>Metamonada</taxon>
        <taxon>Parabasalia</taxon>
        <taxon>Tritrichomonadida</taxon>
        <taxon>Tritrichomonadidae</taxon>
        <taxon>Tritrichomonas</taxon>
    </lineage>
</organism>
<protein>
    <recommendedName>
        <fullName evidence="1">Glycosyltransferase 61 catalytic domain-containing protein</fullName>
    </recommendedName>
</protein>
<dbReference type="GO" id="GO:0016757">
    <property type="term" value="F:glycosyltransferase activity"/>
    <property type="evidence" value="ECO:0007669"/>
    <property type="project" value="InterPro"/>
</dbReference>
<gene>
    <name evidence="2" type="ORF">TRFO_06003</name>
</gene>
<evidence type="ECO:0000259" key="1">
    <source>
        <dbReference type="Pfam" id="PF04577"/>
    </source>
</evidence>
<dbReference type="OrthoDB" id="6755574at2759"/>
<keyword evidence="3" id="KW-1185">Reference proteome</keyword>
<dbReference type="GeneID" id="94827539"/>
<dbReference type="AlphaFoldDB" id="A0A1J4K1X9"/>
<reference evidence="2" key="1">
    <citation type="submission" date="2016-10" db="EMBL/GenBank/DDBJ databases">
        <authorList>
            <person name="Benchimol M."/>
            <person name="Almeida L.G."/>
            <person name="Vasconcelos A.T."/>
            <person name="Perreira-Neves A."/>
            <person name="Rosa I.A."/>
            <person name="Tasca T."/>
            <person name="Bogo M.R."/>
            <person name="de Souza W."/>
        </authorList>
    </citation>
    <scope>NUCLEOTIDE SEQUENCE [LARGE SCALE GENOMIC DNA]</scope>
    <source>
        <strain evidence="2">K</strain>
    </source>
</reference>
<dbReference type="InterPro" id="IPR049625">
    <property type="entry name" value="Glyco_transf_61_cat"/>
</dbReference>
<dbReference type="EMBL" id="MLAK01000760">
    <property type="protein sequence ID" value="OHT05399.1"/>
    <property type="molecule type" value="Genomic_DNA"/>
</dbReference>
<comment type="caution">
    <text evidence="2">The sequence shown here is derived from an EMBL/GenBank/DDBJ whole genome shotgun (WGS) entry which is preliminary data.</text>
</comment>
<dbReference type="Proteomes" id="UP000179807">
    <property type="component" value="Unassembled WGS sequence"/>
</dbReference>
<proteinExistence type="predicted"/>
<evidence type="ECO:0000313" key="2">
    <source>
        <dbReference type="EMBL" id="OHT05399.1"/>
    </source>
</evidence>
<evidence type="ECO:0000313" key="3">
    <source>
        <dbReference type="Proteomes" id="UP000179807"/>
    </source>
</evidence>
<sequence>MMKKTNSPRKRTNLAVIIISSVLISTFLLTFLQFCFFSENPFPGPIIQNGILSKLQLEGDTNIKTAYHDNSQSSFLPLGEGSVTLHRPQVFTTSAIKGIVSREEIDINIDIPEPHEVIRIGEHAMGGHLPFQRGSFSGIRQNIVLYHVENATFLSEAVFIQDGDYYLFTQACHPRYWPMFYKTPPSVTYNYKIYQSAICLGHQHSSDFGHWFLEVLPAYAIMPEEILKKSVVVVPFKREFVIFGFEFIGVKEEQIVEGDNIPIFAYHYYTMDYTFCGDLNKYLIAKMRQMFIERFNLAKEPPTEYVTFNRPNMSRCIGNYKHLRNELREKWPSIKFSDGIYYKSLKDQAVYFDKIKFLFAVHGSVLANIIFMQPNTVVVDLQMEQWLLSFLWLSAYTGKFMVVGRDPRISWRGIKPNIIDLKYAVSLIEAGLKAGGYIP</sequence>
<dbReference type="RefSeq" id="XP_068358535.1">
    <property type="nucleotide sequence ID" value="XM_068492835.1"/>
</dbReference>
<name>A0A1J4K1X9_9EUKA</name>
<accession>A0A1J4K1X9</accession>